<dbReference type="RefSeq" id="XP_021805808.1">
    <property type="nucleotide sequence ID" value="XM_021950116.1"/>
</dbReference>
<dbReference type="InterPro" id="IPR005162">
    <property type="entry name" value="Retrotrans_gag_dom"/>
</dbReference>
<feature type="compositionally biased region" description="Basic and acidic residues" evidence="1">
    <location>
        <begin position="219"/>
        <end position="228"/>
    </location>
</feature>
<proteinExistence type="predicted"/>
<dbReference type="Pfam" id="PF03732">
    <property type="entry name" value="Retrotrans_gag"/>
    <property type="match status" value="1"/>
</dbReference>
<gene>
    <name evidence="4" type="primary">LOC110749913</name>
</gene>
<sequence>MRVEDVEKLVNNRLQDLKIGGNFKDTLRMEIDRANSSPFTAKIEQATPPKRFSTPSFTCFKGDSDPEIHLKHFKSFMILYKAEDALMCKVFAMTLRGAAQDWFHTLPSGSISSFKELAYVFTKEYTSYRTIKKNPDHLYNLRKKPNESLRDYIKRFKAEKANIVGCDDRIASSAFKKGLPAEHDLYRKLTITPSQTLAEVFVTAERYALWDDDRIAVKKSTEQEDQSTKRVGQRSNRFSSRDKDKHRSRPQADATTKENYTKFSIPIHQILAQVKDKPWVRRPPPLKGDPDKRDTRKNCAFHATHGHNTNKCLAWKAHLEELVREGHCTEFIAKQAIQRIEDRDAAKEPPQKVIRINIILADSEEPGLTSKEKKRKIKQATVISQVSTSLPLAEDDPVIGFQKKDLIGLNLPHNNALVISIQIAQAMVDRIHADEGSAAVILQLVVIQQMGSETKINKSTRSLTGFNGATTVTVGTIDLDVYSPPVIS</sequence>
<organism evidence="3 4">
    <name type="scientific">Prunus avium</name>
    <name type="common">Cherry</name>
    <name type="synonym">Cerasus avium</name>
    <dbReference type="NCBI Taxonomy" id="42229"/>
    <lineage>
        <taxon>Eukaryota</taxon>
        <taxon>Viridiplantae</taxon>
        <taxon>Streptophyta</taxon>
        <taxon>Embryophyta</taxon>
        <taxon>Tracheophyta</taxon>
        <taxon>Spermatophyta</taxon>
        <taxon>Magnoliopsida</taxon>
        <taxon>eudicotyledons</taxon>
        <taxon>Gunneridae</taxon>
        <taxon>Pentapetalae</taxon>
        <taxon>rosids</taxon>
        <taxon>fabids</taxon>
        <taxon>Rosales</taxon>
        <taxon>Rosaceae</taxon>
        <taxon>Amygdaloideae</taxon>
        <taxon>Amygdaleae</taxon>
        <taxon>Prunus</taxon>
    </lineage>
</organism>
<dbReference type="Proteomes" id="UP000515124">
    <property type="component" value="Unplaced"/>
</dbReference>
<feature type="region of interest" description="Disordered" evidence="1">
    <location>
        <begin position="219"/>
        <end position="259"/>
    </location>
</feature>
<dbReference type="PANTHER" id="PTHR33223">
    <property type="entry name" value="CCHC-TYPE DOMAIN-CONTAINING PROTEIN"/>
    <property type="match status" value="1"/>
</dbReference>
<dbReference type="GeneID" id="110749913"/>
<evidence type="ECO:0000256" key="1">
    <source>
        <dbReference type="SAM" id="MobiDB-lite"/>
    </source>
</evidence>
<reference evidence="4" key="1">
    <citation type="submission" date="2025-08" db="UniProtKB">
        <authorList>
            <consortium name="RefSeq"/>
        </authorList>
    </citation>
    <scope>IDENTIFICATION</scope>
</reference>
<dbReference type="PANTHER" id="PTHR33223:SF10">
    <property type="entry name" value="AMINOTRANSFERASE-LIKE PLANT MOBILE DOMAIN-CONTAINING PROTEIN"/>
    <property type="match status" value="1"/>
</dbReference>
<feature type="domain" description="Retrotransposon gag" evidence="2">
    <location>
        <begin position="89"/>
        <end position="179"/>
    </location>
</feature>
<protein>
    <submittedName>
        <fullName evidence="4">Uncharacterized protein LOC110749913</fullName>
    </submittedName>
</protein>
<evidence type="ECO:0000259" key="2">
    <source>
        <dbReference type="Pfam" id="PF03732"/>
    </source>
</evidence>
<evidence type="ECO:0000313" key="3">
    <source>
        <dbReference type="Proteomes" id="UP000515124"/>
    </source>
</evidence>
<feature type="compositionally biased region" description="Polar residues" evidence="1">
    <location>
        <begin position="229"/>
        <end position="238"/>
    </location>
</feature>
<keyword evidence="3" id="KW-1185">Reference proteome</keyword>
<accession>A0A6P5RVS3</accession>
<dbReference type="KEGG" id="pavi:110749913"/>
<name>A0A6P5RVS3_PRUAV</name>
<dbReference type="AlphaFoldDB" id="A0A6P5RVS3"/>
<evidence type="ECO:0000313" key="4">
    <source>
        <dbReference type="RefSeq" id="XP_021805808.1"/>
    </source>
</evidence>